<evidence type="ECO:0000313" key="4">
    <source>
        <dbReference type="EMBL" id="KUG27691.1"/>
    </source>
</evidence>
<organism evidence="4">
    <name type="scientific">hydrocarbon metagenome</name>
    <dbReference type="NCBI Taxonomy" id="938273"/>
    <lineage>
        <taxon>unclassified sequences</taxon>
        <taxon>metagenomes</taxon>
        <taxon>ecological metagenomes</taxon>
    </lineage>
</organism>
<comment type="caution">
    <text evidence="4">The sequence shown here is derived from an EMBL/GenBank/DDBJ whole genome shotgun (WGS) entry which is preliminary data.</text>
</comment>
<dbReference type="Pfam" id="PF03358">
    <property type="entry name" value="FMN_red"/>
    <property type="match status" value="1"/>
</dbReference>
<dbReference type="PANTHER" id="PTHR43278:SF1">
    <property type="entry name" value="IRON-SULFUR FLAVOPROTEIN MJ1083"/>
    <property type="match status" value="1"/>
</dbReference>
<accession>A0A0W8G3E2</accession>
<feature type="domain" description="NADPH-dependent FMN reductase-like" evidence="3">
    <location>
        <begin position="1"/>
        <end position="146"/>
    </location>
</feature>
<keyword evidence="2" id="KW-0288">FMN</keyword>
<dbReference type="InterPro" id="IPR005025">
    <property type="entry name" value="FMN_Rdtase-like_dom"/>
</dbReference>
<dbReference type="SUPFAM" id="SSF52218">
    <property type="entry name" value="Flavoproteins"/>
    <property type="match status" value="1"/>
</dbReference>
<gene>
    <name evidence="4" type="ORF">ASZ90_002454</name>
</gene>
<dbReference type="EMBL" id="LNQE01000299">
    <property type="protein sequence ID" value="KUG27691.1"/>
    <property type="molecule type" value="Genomic_DNA"/>
</dbReference>
<dbReference type="PANTHER" id="PTHR43278">
    <property type="entry name" value="NAD(P)H-DEPENDENT FMN-CONTAINING OXIDOREDUCTASE YWQN-RELATED"/>
    <property type="match status" value="1"/>
</dbReference>
<evidence type="ECO:0000256" key="2">
    <source>
        <dbReference type="ARBA" id="ARBA00022643"/>
    </source>
</evidence>
<dbReference type="Gene3D" id="3.40.50.360">
    <property type="match status" value="1"/>
</dbReference>
<evidence type="ECO:0000256" key="1">
    <source>
        <dbReference type="ARBA" id="ARBA00022630"/>
    </source>
</evidence>
<sequence length="220" mass="24581">MKILGICASPNGKKSQTRRLVQGVLDGAASCGAEVEFVDLCRLRIEFCIGCRKCFDTGACFFKDDYQGLLEKMLAADGMVWGSPNYSFCVRAQMKALIDRMADVIHLQSFDGKYCCAAATGGRDDTVITRYLSMNFLDFGAYVTGTVGAVVTRGPQAVDAAEQTAVALGRALFADIRDRRSYFDQRQEIDKNRREFQAKIRAAKDAWRNQYAYWEARGWP</sequence>
<keyword evidence="1" id="KW-0285">Flavoprotein</keyword>
<dbReference type="InterPro" id="IPR029039">
    <property type="entry name" value="Flavoprotein-like_sf"/>
</dbReference>
<name>A0A0W8G3E2_9ZZZZ</name>
<protein>
    <recommendedName>
        <fullName evidence="3">NADPH-dependent FMN reductase-like domain-containing protein</fullName>
    </recommendedName>
</protein>
<dbReference type="GO" id="GO:0016491">
    <property type="term" value="F:oxidoreductase activity"/>
    <property type="evidence" value="ECO:0007669"/>
    <property type="project" value="InterPro"/>
</dbReference>
<dbReference type="InterPro" id="IPR051796">
    <property type="entry name" value="ISF_SsuE-like"/>
</dbReference>
<proteinExistence type="predicted"/>
<evidence type="ECO:0000259" key="3">
    <source>
        <dbReference type="Pfam" id="PF03358"/>
    </source>
</evidence>
<reference evidence="4" key="1">
    <citation type="journal article" date="2015" name="Proc. Natl. Acad. Sci. U.S.A.">
        <title>Networks of energetic and metabolic interactions define dynamics in microbial communities.</title>
        <authorList>
            <person name="Embree M."/>
            <person name="Liu J.K."/>
            <person name="Al-Bassam M.M."/>
            <person name="Zengler K."/>
        </authorList>
    </citation>
    <scope>NUCLEOTIDE SEQUENCE</scope>
</reference>
<dbReference type="AlphaFoldDB" id="A0A0W8G3E2"/>